<evidence type="ECO:0008006" key="4">
    <source>
        <dbReference type="Google" id="ProtNLM"/>
    </source>
</evidence>
<feature type="non-terminal residue" evidence="2">
    <location>
        <position position="1"/>
    </location>
</feature>
<dbReference type="EMBL" id="CAJNNV010005895">
    <property type="protein sequence ID" value="CAE8592808.1"/>
    <property type="molecule type" value="Genomic_DNA"/>
</dbReference>
<reference evidence="2" key="1">
    <citation type="submission" date="2021-02" db="EMBL/GenBank/DDBJ databases">
        <authorList>
            <person name="Dougan E. K."/>
            <person name="Rhodes N."/>
            <person name="Thang M."/>
            <person name="Chan C."/>
        </authorList>
    </citation>
    <scope>NUCLEOTIDE SEQUENCE</scope>
</reference>
<dbReference type="AlphaFoldDB" id="A0A813DXP6"/>
<evidence type="ECO:0000313" key="2">
    <source>
        <dbReference type="EMBL" id="CAE8592808.1"/>
    </source>
</evidence>
<sequence length="358" mass="38178">MADCKFGNNNTNNNNHNNNYNHNNNNNKNNDNNNDNTIHGAEASLASFEAGVATARSVVSMLVTSGNNAAAGGSARQKKSEAPEIPTATTMTTTTTTRAISSASLVEDDAVEERRRLARKRLASVAMELLNDEVCSEAPPAKALRRGAPSLSAKCSGCSGQLQLCVGGKIFEADRGLLAANSEWFAAALELLPAQGKDFPYSSNNNSNHNSNSNNNHNHNNINSSNNNDSNTSSLFIDRDWAHFQVISDVIHVGLSSVLRSIRHLDRCERAALLEEASFYRLPELIGALAWPSIGSTAKVRLASQVLAAGGLLEPIHHDTCGACHVPGVCRQQPMLCGTLGTGVFTGIVVGYRHSEGT</sequence>
<proteinExistence type="predicted"/>
<feature type="compositionally biased region" description="Low complexity" evidence="1">
    <location>
        <begin position="202"/>
        <end position="227"/>
    </location>
</feature>
<accession>A0A813DXP6</accession>
<feature type="region of interest" description="Disordered" evidence="1">
    <location>
        <begin position="200"/>
        <end position="227"/>
    </location>
</feature>
<dbReference type="Gene3D" id="3.30.710.10">
    <property type="entry name" value="Potassium Channel Kv1.1, Chain A"/>
    <property type="match status" value="1"/>
</dbReference>
<evidence type="ECO:0000313" key="3">
    <source>
        <dbReference type="Proteomes" id="UP000654075"/>
    </source>
</evidence>
<protein>
    <recommendedName>
        <fullName evidence="4">BTB domain-containing protein</fullName>
    </recommendedName>
</protein>
<organism evidence="2 3">
    <name type="scientific">Polarella glacialis</name>
    <name type="common">Dinoflagellate</name>
    <dbReference type="NCBI Taxonomy" id="89957"/>
    <lineage>
        <taxon>Eukaryota</taxon>
        <taxon>Sar</taxon>
        <taxon>Alveolata</taxon>
        <taxon>Dinophyceae</taxon>
        <taxon>Suessiales</taxon>
        <taxon>Suessiaceae</taxon>
        <taxon>Polarella</taxon>
    </lineage>
</organism>
<keyword evidence="3" id="KW-1185">Reference proteome</keyword>
<dbReference type="InterPro" id="IPR011333">
    <property type="entry name" value="SKP1/BTB/POZ_sf"/>
</dbReference>
<dbReference type="Proteomes" id="UP000654075">
    <property type="component" value="Unassembled WGS sequence"/>
</dbReference>
<feature type="region of interest" description="Disordered" evidence="1">
    <location>
        <begin position="1"/>
        <end position="38"/>
    </location>
</feature>
<dbReference type="SUPFAM" id="SSF54695">
    <property type="entry name" value="POZ domain"/>
    <property type="match status" value="1"/>
</dbReference>
<evidence type="ECO:0000256" key="1">
    <source>
        <dbReference type="SAM" id="MobiDB-lite"/>
    </source>
</evidence>
<feature type="compositionally biased region" description="Low complexity" evidence="1">
    <location>
        <begin position="8"/>
        <end position="37"/>
    </location>
</feature>
<gene>
    <name evidence="2" type="ORF">PGLA1383_LOCUS11428</name>
</gene>
<dbReference type="PANTHER" id="PTHR42264">
    <property type="entry name" value="EPHRIN_REC_LIKE DOMAIN-CONTAINING PROTEIN"/>
    <property type="match status" value="1"/>
</dbReference>
<comment type="caution">
    <text evidence="2">The sequence shown here is derived from an EMBL/GenBank/DDBJ whole genome shotgun (WGS) entry which is preliminary data.</text>
</comment>
<name>A0A813DXP6_POLGL</name>